<reference evidence="1 2" key="1">
    <citation type="submission" date="2020-02" db="EMBL/GenBank/DDBJ databases">
        <title>Comparative genomics of sulfur disproportionating microorganisms.</title>
        <authorList>
            <person name="Ward L.M."/>
            <person name="Bertran E."/>
            <person name="Johnston D.T."/>
        </authorList>
    </citation>
    <scope>NUCLEOTIDE SEQUENCE [LARGE SCALE GENOMIC DNA]</scope>
    <source>
        <strain evidence="1 2">DSM 3696</strain>
    </source>
</reference>
<protein>
    <submittedName>
        <fullName evidence="1">Uncharacterized protein</fullName>
    </submittedName>
</protein>
<accession>A0A7K3NI26</accession>
<organism evidence="1 2">
    <name type="scientific">Desulfolutivibrio sulfodismutans</name>
    <dbReference type="NCBI Taxonomy" id="63561"/>
    <lineage>
        <taxon>Bacteria</taxon>
        <taxon>Pseudomonadati</taxon>
        <taxon>Thermodesulfobacteriota</taxon>
        <taxon>Desulfovibrionia</taxon>
        <taxon>Desulfovibrionales</taxon>
        <taxon>Desulfovibrionaceae</taxon>
        <taxon>Desulfolutivibrio</taxon>
    </lineage>
</organism>
<dbReference type="EMBL" id="JAAGRQ010000010">
    <property type="protein sequence ID" value="NDY55838.1"/>
    <property type="molecule type" value="Genomic_DNA"/>
</dbReference>
<keyword evidence="2" id="KW-1185">Reference proteome</keyword>
<dbReference type="AlphaFoldDB" id="A0A7K3NI26"/>
<sequence length="90" mass="10025">MRITGSHKPSLTSARRLHAISMADGLRTARLGHVRAGWNQDVPKKGIVQRKSIEPLRDGPLGFSLELKLAVARIDSGFWNMTGAWCRMRS</sequence>
<evidence type="ECO:0000313" key="2">
    <source>
        <dbReference type="Proteomes" id="UP000469724"/>
    </source>
</evidence>
<gene>
    <name evidence="1" type="ORF">G3N56_03665</name>
</gene>
<proteinExistence type="predicted"/>
<dbReference type="RefSeq" id="WP_163300893.1">
    <property type="nucleotide sequence ID" value="NZ_JAAGRQ010000010.1"/>
</dbReference>
<comment type="caution">
    <text evidence="1">The sequence shown here is derived from an EMBL/GenBank/DDBJ whole genome shotgun (WGS) entry which is preliminary data.</text>
</comment>
<name>A0A7K3NI26_9BACT</name>
<evidence type="ECO:0000313" key="1">
    <source>
        <dbReference type="EMBL" id="NDY55838.1"/>
    </source>
</evidence>
<dbReference type="Proteomes" id="UP000469724">
    <property type="component" value="Unassembled WGS sequence"/>
</dbReference>